<evidence type="ECO:0000256" key="2">
    <source>
        <dbReference type="ARBA" id="ARBA00023125"/>
    </source>
</evidence>
<reference evidence="7" key="1">
    <citation type="submission" date="2016-09" db="EMBL/GenBank/DDBJ databases">
        <authorList>
            <person name="Varghese N."/>
            <person name="Submissions S."/>
        </authorList>
    </citation>
    <scope>NUCLEOTIDE SEQUENCE [LARGE SCALE GENOMIC DNA]</scope>
    <source>
        <strain evidence="7">JS23</strain>
    </source>
</reference>
<dbReference type="InterPro" id="IPR002577">
    <property type="entry name" value="HTH_HxlR"/>
</dbReference>
<dbReference type="PANTHER" id="PTHR33204:SF39">
    <property type="entry name" value="TRANSCRIPTIONAL REGULATORY PROTEIN"/>
    <property type="match status" value="1"/>
</dbReference>
<organism evidence="6 7">
    <name type="scientific">Chitinasiproducens palmae</name>
    <dbReference type="NCBI Taxonomy" id="1770053"/>
    <lineage>
        <taxon>Bacteria</taxon>
        <taxon>Pseudomonadati</taxon>
        <taxon>Pseudomonadota</taxon>
        <taxon>Betaproteobacteria</taxon>
        <taxon>Burkholderiales</taxon>
        <taxon>Burkholderiaceae</taxon>
        <taxon>Chitinasiproducens</taxon>
    </lineage>
</organism>
<evidence type="ECO:0000256" key="3">
    <source>
        <dbReference type="ARBA" id="ARBA00023163"/>
    </source>
</evidence>
<keyword evidence="7" id="KW-1185">Reference proteome</keyword>
<dbReference type="STRING" id="1770053.SAMN05216551_10454"/>
<dbReference type="PANTHER" id="PTHR33204">
    <property type="entry name" value="TRANSCRIPTIONAL REGULATOR, MARR FAMILY"/>
    <property type="match status" value="1"/>
</dbReference>
<evidence type="ECO:0000313" key="6">
    <source>
        <dbReference type="EMBL" id="SDV47986.1"/>
    </source>
</evidence>
<sequence>MAKERKSDGDDGGLVFTSPHGQLSTPETDRLVLEVIGRVADKWTMQVLEVLAERGRLRFTRVGEFVGDISQKMLTKTLRNMEADGFVQRTVHPEVPPRVEYELTELGRSLGAALCTLWQWAEDHHVELSAMRARLARR</sequence>
<evidence type="ECO:0000256" key="4">
    <source>
        <dbReference type="SAM" id="MobiDB-lite"/>
    </source>
</evidence>
<dbReference type="InterPro" id="IPR036388">
    <property type="entry name" value="WH-like_DNA-bd_sf"/>
</dbReference>
<dbReference type="OrthoDB" id="9807069at2"/>
<proteinExistence type="predicted"/>
<dbReference type="SUPFAM" id="SSF46785">
    <property type="entry name" value="Winged helix' DNA-binding domain"/>
    <property type="match status" value="1"/>
</dbReference>
<evidence type="ECO:0000256" key="1">
    <source>
        <dbReference type="ARBA" id="ARBA00023015"/>
    </source>
</evidence>
<dbReference type="EMBL" id="FNLO01000004">
    <property type="protein sequence ID" value="SDV47986.1"/>
    <property type="molecule type" value="Genomic_DNA"/>
</dbReference>
<accession>A0A1H2PNZ5</accession>
<dbReference type="AlphaFoldDB" id="A0A1H2PNZ5"/>
<dbReference type="Gene3D" id="1.10.10.10">
    <property type="entry name" value="Winged helix-like DNA-binding domain superfamily/Winged helix DNA-binding domain"/>
    <property type="match status" value="1"/>
</dbReference>
<dbReference type="RefSeq" id="WP_091906822.1">
    <property type="nucleotide sequence ID" value="NZ_FNLO01000004.1"/>
</dbReference>
<dbReference type="GO" id="GO:0003677">
    <property type="term" value="F:DNA binding"/>
    <property type="evidence" value="ECO:0007669"/>
    <property type="project" value="UniProtKB-KW"/>
</dbReference>
<name>A0A1H2PNZ5_9BURK</name>
<evidence type="ECO:0000259" key="5">
    <source>
        <dbReference type="PROSITE" id="PS51118"/>
    </source>
</evidence>
<keyword evidence="1" id="KW-0805">Transcription regulation</keyword>
<dbReference type="Pfam" id="PF01638">
    <property type="entry name" value="HxlR"/>
    <property type="match status" value="1"/>
</dbReference>
<feature type="region of interest" description="Disordered" evidence="4">
    <location>
        <begin position="1"/>
        <end position="25"/>
    </location>
</feature>
<dbReference type="Proteomes" id="UP000243719">
    <property type="component" value="Unassembled WGS sequence"/>
</dbReference>
<keyword evidence="2 6" id="KW-0238">DNA-binding</keyword>
<protein>
    <submittedName>
        <fullName evidence="6">DNA-binding transcriptional regulator, HxlR family</fullName>
    </submittedName>
</protein>
<gene>
    <name evidence="6" type="ORF">SAMN05216551_10454</name>
</gene>
<evidence type="ECO:0000313" key="7">
    <source>
        <dbReference type="Proteomes" id="UP000243719"/>
    </source>
</evidence>
<dbReference type="InterPro" id="IPR036390">
    <property type="entry name" value="WH_DNA-bd_sf"/>
</dbReference>
<dbReference type="PROSITE" id="PS51118">
    <property type="entry name" value="HTH_HXLR"/>
    <property type="match status" value="1"/>
</dbReference>
<keyword evidence="3" id="KW-0804">Transcription</keyword>
<feature type="domain" description="HTH hxlR-type" evidence="5">
    <location>
        <begin position="25"/>
        <end position="129"/>
    </location>
</feature>